<reference evidence="2" key="1">
    <citation type="submission" date="2021-04" db="EMBL/GenBank/DDBJ databases">
        <title>Biosynthetic gene clusters of Dactylosporangioum roseum.</title>
        <authorList>
            <person name="Hartkoorn R.C."/>
            <person name="Beaudoing E."/>
            <person name="Hot D."/>
            <person name="Moureu S."/>
        </authorList>
    </citation>
    <scope>NUCLEOTIDE SEQUENCE</scope>
    <source>
        <strain evidence="2">NRRL B-16295</strain>
    </source>
</reference>
<evidence type="ECO:0008006" key="4">
    <source>
        <dbReference type="Google" id="ProtNLM"/>
    </source>
</evidence>
<sequence length="175" mass="18636">MSAALIAAFAGLLVLVSAQPAAAAPAHKPYSDGTAQRVAAVRTVLAPTATYNNNALNPGLCRSDNWISEYPTWTVSNVTSSSAYLHSLKITYKPGRNMTLGGGSLVDGNGKNVGNYFNYVSITPAGYTKTWTFNKTVSFGSNKQLHFMSLFNPGNSGESALCIGDGEVWFHLRPI</sequence>
<dbReference type="RefSeq" id="WP_260723985.1">
    <property type="nucleotide sequence ID" value="NZ_BAAABS010000018.1"/>
</dbReference>
<evidence type="ECO:0000313" key="3">
    <source>
        <dbReference type="Proteomes" id="UP001058271"/>
    </source>
</evidence>
<proteinExistence type="predicted"/>
<feature type="chain" id="PRO_5046958526" description="Secreted protein" evidence="1">
    <location>
        <begin position="24"/>
        <end position="175"/>
    </location>
</feature>
<gene>
    <name evidence="2" type="ORF">Drose_25990</name>
</gene>
<protein>
    <recommendedName>
        <fullName evidence="4">Secreted protein</fullName>
    </recommendedName>
</protein>
<keyword evidence="3" id="KW-1185">Reference proteome</keyword>
<name>A0ABY5YY42_9ACTN</name>
<evidence type="ECO:0000313" key="2">
    <source>
        <dbReference type="EMBL" id="UWZ34658.1"/>
    </source>
</evidence>
<dbReference type="Proteomes" id="UP001058271">
    <property type="component" value="Chromosome"/>
</dbReference>
<feature type="signal peptide" evidence="1">
    <location>
        <begin position="1"/>
        <end position="23"/>
    </location>
</feature>
<evidence type="ECO:0000256" key="1">
    <source>
        <dbReference type="SAM" id="SignalP"/>
    </source>
</evidence>
<organism evidence="2 3">
    <name type="scientific">Dactylosporangium roseum</name>
    <dbReference type="NCBI Taxonomy" id="47989"/>
    <lineage>
        <taxon>Bacteria</taxon>
        <taxon>Bacillati</taxon>
        <taxon>Actinomycetota</taxon>
        <taxon>Actinomycetes</taxon>
        <taxon>Micromonosporales</taxon>
        <taxon>Micromonosporaceae</taxon>
        <taxon>Dactylosporangium</taxon>
    </lineage>
</organism>
<keyword evidence="1" id="KW-0732">Signal</keyword>
<dbReference type="EMBL" id="CP073721">
    <property type="protein sequence ID" value="UWZ34658.1"/>
    <property type="molecule type" value="Genomic_DNA"/>
</dbReference>
<accession>A0ABY5YY42</accession>